<dbReference type="InterPro" id="IPR029060">
    <property type="entry name" value="PIN-like_dom_sf"/>
</dbReference>
<dbReference type="SUPFAM" id="SSF47807">
    <property type="entry name" value="5' to 3' exonuclease, C-terminal subdomain"/>
    <property type="match status" value="1"/>
</dbReference>
<protein>
    <recommendedName>
        <fullName evidence="1">XPG-I domain-containing protein</fullName>
    </recommendedName>
</protein>
<name>A0A0W0EYL6_MONRR</name>
<evidence type="ECO:0000259" key="1">
    <source>
        <dbReference type="SMART" id="SM00484"/>
    </source>
</evidence>
<sequence length="364" mass="40467">MGINDLWDLLKPVARILTLEEFVAEHQEEVSALHTYKLSLGVDAGPILTIFKTSASCPSHKCKHAPSAANHTQLFMFCGQIAQVMDCCNFVYDGKERPDEKRGIKVLKDETPFFKQSRLLVNSFGFGFHNAPAEGEAELAALEKHGAVNAVMTTDSNVIPLGIQWILVPDFKDSTAVSLKVTIYSAAQIEQILKLSHNCLIFYSVLAGTDLRGVHGIGQTIGMELALTGIADSLVFDYQSNTCQVHMAVLREKMCEVLWSDLSHTYGSLASYIKALSEFPPAEPLCTLILPLTSWSEGRVPPQIQDWRASIHDLEGIIRYCCEHVGWDGTRLLKQFHEKLWVGMILSMLRYLCSNDNNSTTTMT</sequence>
<dbReference type="AlphaFoldDB" id="A0A0W0EYL6"/>
<dbReference type="InterPro" id="IPR006086">
    <property type="entry name" value="XPG-I_dom"/>
</dbReference>
<dbReference type="SUPFAM" id="SSF88723">
    <property type="entry name" value="PIN domain-like"/>
    <property type="match status" value="1"/>
</dbReference>
<dbReference type="SMART" id="SM00484">
    <property type="entry name" value="XPGI"/>
    <property type="match status" value="1"/>
</dbReference>
<dbReference type="Pfam" id="PF00867">
    <property type="entry name" value="XPG_I"/>
    <property type="match status" value="1"/>
</dbReference>
<dbReference type="InterPro" id="IPR006084">
    <property type="entry name" value="XPG/Rad2"/>
</dbReference>
<feature type="domain" description="XPG-I" evidence="1">
    <location>
        <begin position="122"/>
        <end position="195"/>
    </location>
</feature>
<dbReference type="Proteomes" id="UP000054988">
    <property type="component" value="Unassembled WGS sequence"/>
</dbReference>
<dbReference type="PANTHER" id="PTHR11081:SF75">
    <property type="entry name" value="ENDONUCLEASE, PUTATIVE (AFU_ORTHOLOGUE AFUA_3G13260)-RELATED"/>
    <property type="match status" value="1"/>
</dbReference>
<dbReference type="EMBL" id="LATX01002447">
    <property type="protein sequence ID" value="KTB29121.1"/>
    <property type="molecule type" value="Genomic_DNA"/>
</dbReference>
<gene>
    <name evidence="2" type="ORF">WG66_18250</name>
</gene>
<dbReference type="PANTHER" id="PTHR11081">
    <property type="entry name" value="FLAP ENDONUCLEASE FAMILY MEMBER"/>
    <property type="match status" value="1"/>
</dbReference>
<evidence type="ECO:0000313" key="2">
    <source>
        <dbReference type="EMBL" id="KTB29121.1"/>
    </source>
</evidence>
<dbReference type="GO" id="GO:0006281">
    <property type="term" value="P:DNA repair"/>
    <property type="evidence" value="ECO:0007669"/>
    <property type="project" value="UniProtKB-ARBA"/>
</dbReference>
<comment type="caution">
    <text evidence="2">The sequence shown here is derived from an EMBL/GenBank/DDBJ whole genome shotgun (WGS) entry which is preliminary data.</text>
</comment>
<dbReference type="Gene3D" id="3.40.50.1010">
    <property type="entry name" value="5'-nuclease"/>
    <property type="match status" value="2"/>
</dbReference>
<dbReference type="InterPro" id="IPR036279">
    <property type="entry name" value="5-3_exonuclease_C_sf"/>
</dbReference>
<accession>A0A0W0EYL6</accession>
<organism evidence="2 3">
    <name type="scientific">Moniliophthora roreri</name>
    <name type="common">Frosty pod rot fungus</name>
    <name type="synonym">Monilia roreri</name>
    <dbReference type="NCBI Taxonomy" id="221103"/>
    <lineage>
        <taxon>Eukaryota</taxon>
        <taxon>Fungi</taxon>
        <taxon>Dikarya</taxon>
        <taxon>Basidiomycota</taxon>
        <taxon>Agaricomycotina</taxon>
        <taxon>Agaricomycetes</taxon>
        <taxon>Agaricomycetidae</taxon>
        <taxon>Agaricales</taxon>
        <taxon>Marasmiineae</taxon>
        <taxon>Marasmiaceae</taxon>
        <taxon>Moniliophthora</taxon>
    </lineage>
</organism>
<proteinExistence type="predicted"/>
<reference evidence="2 3" key="1">
    <citation type="submission" date="2015-12" db="EMBL/GenBank/DDBJ databases">
        <title>Draft genome sequence of Moniliophthora roreri, the causal agent of frosty pod rot of cacao.</title>
        <authorList>
            <person name="Aime M.C."/>
            <person name="Diaz-Valderrama J.R."/>
            <person name="Kijpornyongpan T."/>
            <person name="Phillips-Mora W."/>
        </authorList>
    </citation>
    <scope>NUCLEOTIDE SEQUENCE [LARGE SCALE GENOMIC DNA]</scope>
    <source>
        <strain evidence="2 3">MCA 2952</strain>
    </source>
</reference>
<evidence type="ECO:0000313" key="3">
    <source>
        <dbReference type="Proteomes" id="UP000054988"/>
    </source>
</evidence>
<dbReference type="GO" id="GO:0017108">
    <property type="term" value="F:5'-flap endonuclease activity"/>
    <property type="evidence" value="ECO:0007669"/>
    <property type="project" value="TreeGrafter"/>
</dbReference>